<evidence type="ECO:0000256" key="4">
    <source>
        <dbReference type="ARBA" id="ARBA00022679"/>
    </source>
</evidence>
<evidence type="ECO:0000256" key="7">
    <source>
        <dbReference type="ARBA" id="ARBA00022840"/>
    </source>
</evidence>
<evidence type="ECO:0000259" key="9">
    <source>
        <dbReference type="PROSITE" id="PS50109"/>
    </source>
</evidence>
<dbReference type="Pfam" id="PF13188">
    <property type="entry name" value="PAS_8"/>
    <property type="match status" value="1"/>
</dbReference>
<dbReference type="GO" id="GO:0000155">
    <property type="term" value="F:phosphorelay sensor kinase activity"/>
    <property type="evidence" value="ECO:0007669"/>
    <property type="project" value="InterPro"/>
</dbReference>
<dbReference type="InterPro" id="IPR003594">
    <property type="entry name" value="HATPase_dom"/>
</dbReference>
<keyword evidence="7" id="KW-0067">ATP-binding</keyword>
<dbReference type="PRINTS" id="PR00344">
    <property type="entry name" value="BCTRLSENSOR"/>
</dbReference>
<dbReference type="PROSITE" id="PS50112">
    <property type="entry name" value="PAS"/>
    <property type="match status" value="1"/>
</dbReference>
<dbReference type="Gene3D" id="3.30.450.20">
    <property type="entry name" value="PAS domain"/>
    <property type="match status" value="1"/>
</dbReference>
<evidence type="ECO:0000256" key="5">
    <source>
        <dbReference type="ARBA" id="ARBA00022741"/>
    </source>
</evidence>
<protein>
    <recommendedName>
        <fullName evidence="2">histidine kinase</fullName>
        <ecNumber evidence="2">2.7.13.3</ecNumber>
    </recommendedName>
</protein>
<dbReference type="InterPro" id="IPR003661">
    <property type="entry name" value="HisK_dim/P_dom"/>
</dbReference>
<dbReference type="SUPFAM" id="SSF55785">
    <property type="entry name" value="PYP-like sensor domain (PAS domain)"/>
    <property type="match status" value="1"/>
</dbReference>
<evidence type="ECO:0000256" key="8">
    <source>
        <dbReference type="ARBA" id="ARBA00023012"/>
    </source>
</evidence>
<feature type="domain" description="Histidine kinase" evidence="9">
    <location>
        <begin position="139"/>
        <end position="349"/>
    </location>
</feature>
<evidence type="ECO:0000256" key="2">
    <source>
        <dbReference type="ARBA" id="ARBA00012438"/>
    </source>
</evidence>
<dbReference type="EC" id="2.7.13.3" evidence="2"/>
<dbReference type="InterPro" id="IPR036097">
    <property type="entry name" value="HisK_dim/P_sf"/>
</dbReference>
<evidence type="ECO:0000313" key="11">
    <source>
        <dbReference type="EMBL" id="PTQ53419.1"/>
    </source>
</evidence>
<comment type="catalytic activity">
    <reaction evidence="1">
        <text>ATP + protein L-histidine = ADP + protein N-phospho-L-histidine.</text>
        <dbReference type="EC" id="2.7.13.3"/>
    </reaction>
</comment>
<dbReference type="Gene3D" id="3.30.565.10">
    <property type="entry name" value="Histidine kinase-like ATPase, C-terminal domain"/>
    <property type="match status" value="1"/>
</dbReference>
<evidence type="ECO:0000256" key="1">
    <source>
        <dbReference type="ARBA" id="ARBA00000085"/>
    </source>
</evidence>
<gene>
    <name evidence="11" type="ORF">BLITH_0499</name>
</gene>
<comment type="caution">
    <text evidence="11">The sequence shown here is derived from an EMBL/GenBank/DDBJ whole genome shotgun (WGS) entry which is preliminary data.</text>
</comment>
<proteinExistence type="predicted"/>
<evidence type="ECO:0000313" key="12">
    <source>
        <dbReference type="Proteomes" id="UP000244016"/>
    </source>
</evidence>
<reference evidence="11 12" key="1">
    <citation type="submission" date="2017-08" db="EMBL/GenBank/DDBJ databases">
        <title>Burning lignite coal seam in the remote Altai Mountains harbors a hydrogen-driven thermophilic microbial community.</title>
        <authorList>
            <person name="Kadnikov V.V."/>
            <person name="Mardanov A.V."/>
            <person name="Ivasenko D."/>
            <person name="Beletsky A.V."/>
            <person name="Karnachuk O.V."/>
            <person name="Ravin N.V."/>
        </authorList>
    </citation>
    <scope>NUCLEOTIDE SEQUENCE [LARGE SCALE GENOMIC DNA]</scope>
    <source>
        <strain evidence="11">AL31</strain>
    </source>
</reference>
<keyword evidence="5" id="KW-0547">Nucleotide-binding</keyword>
<dbReference type="InterPro" id="IPR035965">
    <property type="entry name" value="PAS-like_dom_sf"/>
</dbReference>
<dbReference type="InterPro" id="IPR000014">
    <property type="entry name" value="PAS"/>
</dbReference>
<dbReference type="InterPro" id="IPR005467">
    <property type="entry name" value="His_kinase_dom"/>
</dbReference>
<dbReference type="EMBL" id="PEBW01000001">
    <property type="protein sequence ID" value="PTQ53419.1"/>
    <property type="molecule type" value="Genomic_DNA"/>
</dbReference>
<name>A0A2T5GB48_9BACL</name>
<dbReference type="Gene3D" id="1.10.287.130">
    <property type="match status" value="1"/>
</dbReference>
<dbReference type="SUPFAM" id="SSF55874">
    <property type="entry name" value="ATPase domain of HSP90 chaperone/DNA topoisomerase II/histidine kinase"/>
    <property type="match status" value="1"/>
</dbReference>
<feature type="domain" description="PAS" evidence="10">
    <location>
        <begin position="13"/>
        <end position="65"/>
    </location>
</feature>
<sequence length="351" mass="39317">MGDARKLPANFPIDDLIDMLRLGIVVVRENGEIVYANERFREFFSLREEDLQKNIEEVFKFLFPDYSPVSPPIRLGVVRGEDVFVWRTEEGRRVFQRFSIPLPEGGAVVAFRETQEPIVLDEKLLRADRLSLIGQMAAGTAHEIRNPLTAIRGFLQLLLPSLEGKGLEQEANYVRLILKEVDRIGSLIDQFLLLGKPREVNYKKVDVLGVLRDLMPVIESETLLRDTELVLSLPGSLPPVIADPDLLKQVFLNVVRNALEAMERGGMLTISAEYDPEERQIHFAFADTGPGIPPYLLDRIFDPFFTTKPEGTGLGLSVCQRLLQDIGGNIRLTSKGRGTTAHIYLPTVGGA</sequence>
<dbReference type="CDD" id="cd00082">
    <property type="entry name" value="HisKA"/>
    <property type="match status" value="1"/>
</dbReference>
<evidence type="ECO:0000256" key="3">
    <source>
        <dbReference type="ARBA" id="ARBA00022553"/>
    </source>
</evidence>
<organism evidence="11 12">
    <name type="scientific">Brockia lithotrophica</name>
    <dbReference type="NCBI Taxonomy" id="933949"/>
    <lineage>
        <taxon>Bacteria</taxon>
        <taxon>Bacillati</taxon>
        <taxon>Bacillota</taxon>
        <taxon>Bacilli</taxon>
        <taxon>Bacillales</taxon>
        <taxon>Bacillales Family X. Incertae Sedis</taxon>
        <taxon>Brockia</taxon>
    </lineage>
</organism>
<keyword evidence="3" id="KW-0597">Phosphoprotein</keyword>
<dbReference type="SMART" id="SM00387">
    <property type="entry name" value="HATPase_c"/>
    <property type="match status" value="1"/>
</dbReference>
<evidence type="ECO:0000259" key="10">
    <source>
        <dbReference type="PROSITE" id="PS50112"/>
    </source>
</evidence>
<dbReference type="PANTHER" id="PTHR43065:SF10">
    <property type="entry name" value="PEROXIDE STRESS-ACTIVATED HISTIDINE KINASE MAK3"/>
    <property type="match status" value="1"/>
</dbReference>
<dbReference type="Pfam" id="PF00512">
    <property type="entry name" value="HisKA"/>
    <property type="match status" value="1"/>
</dbReference>
<dbReference type="PANTHER" id="PTHR43065">
    <property type="entry name" value="SENSOR HISTIDINE KINASE"/>
    <property type="match status" value="1"/>
</dbReference>
<dbReference type="InterPro" id="IPR036890">
    <property type="entry name" value="HATPase_C_sf"/>
</dbReference>
<accession>A0A2T5GB48</accession>
<dbReference type="CDD" id="cd00130">
    <property type="entry name" value="PAS"/>
    <property type="match status" value="1"/>
</dbReference>
<keyword evidence="6 11" id="KW-0418">Kinase</keyword>
<dbReference type="SUPFAM" id="SSF47384">
    <property type="entry name" value="Homodimeric domain of signal transducing histidine kinase"/>
    <property type="match status" value="1"/>
</dbReference>
<dbReference type="GO" id="GO:0005524">
    <property type="term" value="F:ATP binding"/>
    <property type="evidence" value="ECO:0007669"/>
    <property type="project" value="UniProtKB-KW"/>
</dbReference>
<evidence type="ECO:0000256" key="6">
    <source>
        <dbReference type="ARBA" id="ARBA00022777"/>
    </source>
</evidence>
<dbReference type="Proteomes" id="UP000244016">
    <property type="component" value="Unassembled WGS sequence"/>
</dbReference>
<keyword evidence="8" id="KW-0902">Two-component regulatory system</keyword>
<dbReference type="AlphaFoldDB" id="A0A2T5GB48"/>
<dbReference type="PROSITE" id="PS50109">
    <property type="entry name" value="HIS_KIN"/>
    <property type="match status" value="1"/>
</dbReference>
<keyword evidence="4" id="KW-0808">Transferase</keyword>
<dbReference type="SMART" id="SM00388">
    <property type="entry name" value="HisKA"/>
    <property type="match status" value="1"/>
</dbReference>
<dbReference type="InterPro" id="IPR004358">
    <property type="entry name" value="Sig_transdc_His_kin-like_C"/>
</dbReference>
<dbReference type="Pfam" id="PF02518">
    <property type="entry name" value="HATPase_c"/>
    <property type="match status" value="1"/>
</dbReference>